<evidence type="ECO:0000256" key="4">
    <source>
        <dbReference type="ARBA" id="ARBA00023136"/>
    </source>
</evidence>
<protein>
    <recommendedName>
        <fullName evidence="5">Protein-S-isoprenylcysteine O-methyltransferase</fullName>
        <ecNumber evidence="5">2.1.1.100</ecNumber>
    </recommendedName>
</protein>
<dbReference type="HOGENOM" id="CLU_065200_6_0_1"/>
<gene>
    <name evidence="6" type="ORF">SERLADRAFT_467544</name>
</gene>
<accession>F8NWG2</accession>
<dbReference type="GO" id="GO:0032259">
    <property type="term" value="P:methylation"/>
    <property type="evidence" value="ECO:0007669"/>
    <property type="project" value="UniProtKB-KW"/>
</dbReference>
<dbReference type="AlphaFoldDB" id="F8NWG2"/>
<comment type="caution">
    <text evidence="5">Lacks conserved residue(s) required for the propagation of feature annotation.</text>
</comment>
<keyword evidence="5" id="KW-0256">Endoplasmic reticulum</keyword>
<keyword evidence="5" id="KW-0808">Transferase</keyword>
<dbReference type="EMBL" id="GL945434">
    <property type="protein sequence ID" value="EGO24366.1"/>
    <property type="molecule type" value="Genomic_DNA"/>
</dbReference>
<evidence type="ECO:0000256" key="5">
    <source>
        <dbReference type="RuleBase" id="RU362022"/>
    </source>
</evidence>
<evidence type="ECO:0000313" key="6">
    <source>
        <dbReference type="EMBL" id="EGO24366.1"/>
    </source>
</evidence>
<organism>
    <name type="scientific">Serpula lacrymans var. lacrymans (strain S7.9)</name>
    <name type="common">Dry rot fungus</name>
    <dbReference type="NCBI Taxonomy" id="578457"/>
    <lineage>
        <taxon>Eukaryota</taxon>
        <taxon>Fungi</taxon>
        <taxon>Dikarya</taxon>
        <taxon>Basidiomycota</taxon>
        <taxon>Agaricomycotina</taxon>
        <taxon>Agaricomycetes</taxon>
        <taxon>Agaricomycetidae</taxon>
        <taxon>Boletales</taxon>
        <taxon>Coniophorineae</taxon>
        <taxon>Serpulaceae</taxon>
        <taxon>Serpula</taxon>
    </lineage>
</organism>
<dbReference type="Pfam" id="PF04140">
    <property type="entry name" value="ICMT"/>
    <property type="match status" value="1"/>
</dbReference>
<dbReference type="PANTHER" id="PTHR12714:SF9">
    <property type="entry name" value="PROTEIN-S-ISOPRENYLCYSTEINE O-METHYLTRANSFERASE"/>
    <property type="match status" value="1"/>
</dbReference>
<dbReference type="RefSeq" id="XP_007318385.1">
    <property type="nucleotide sequence ID" value="XM_007318323.1"/>
</dbReference>
<keyword evidence="2 5" id="KW-0812">Transmembrane</keyword>
<keyword evidence="3 5" id="KW-1133">Transmembrane helix</keyword>
<dbReference type="EC" id="2.1.1.100" evidence="5"/>
<evidence type="ECO:0000256" key="2">
    <source>
        <dbReference type="ARBA" id="ARBA00022692"/>
    </source>
</evidence>
<dbReference type="InterPro" id="IPR007269">
    <property type="entry name" value="ICMT_MeTrfase"/>
</dbReference>
<keyword evidence="5" id="KW-0949">S-adenosyl-L-methionine</keyword>
<dbReference type="KEGG" id="sla:SERLADRAFT_467544"/>
<dbReference type="GO" id="GO:0005789">
    <property type="term" value="C:endoplasmic reticulum membrane"/>
    <property type="evidence" value="ECO:0007669"/>
    <property type="project" value="UniProtKB-SubCell"/>
</dbReference>
<comment type="subcellular location">
    <subcellularLocation>
        <location evidence="5">Endoplasmic reticulum membrane</location>
        <topology evidence="5">Multi-pass membrane protein</topology>
    </subcellularLocation>
    <subcellularLocation>
        <location evidence="1">Membrane</location>
        <topology evidence="1">Multi-pass membrane protein</topology>
    </subcellularLocation>
</comment>
<reference evidence="6" key="1">
    <citation type="submission" date="2011-04" db="EMBL/GenBank/DDBJ databases">
        <title>Evolution of plant cell wall degrading machinery underlies the functional diversity of forest fungi.</title>
        <authorList>
            <consortium name="US DOE Joint Genome Institute (JGI-PGF)"/>
            <person name="Eastwood D.C."/>
            <person name="Floudas D."/>
            <person name="Binder M."/>
            <person name="Majcherczyk A."/>
            <person name="Schneider P."/>
            <person name="Aerts A."/>
            <person name="Asiegbu F.O."/>
            <person name="Baker S.E."/>
            <person name="Barry K."/>
            <person name="Bendiksby M."/>
            <person name="Blumentritt M."/>
            <person name="Coutinho P.M."/>
            <person name="Cullen D."/>
            <person name="Cullen D."/>
            <person name="Gathman A."/>
            <person name="Goodell B."/>
            <person name="Henrissat B."/>
            <person name="Ihrmark K."/>
            <person name="Kauserud H."/>
            <person name="Kohler A."/>
            <person name="LaButti K."/>
            <person name="Lapidus A."/>
            <person name="Lavin J.L."/>
            <person name="Lee Y.-H."/>
            <person name="Lindquist E."/>
            <person name="Lilly W."/>
            <person name="Lucas S."/>
            <person name="Morin E."/>
            <person name="Murat C."/>
            <person name="Oguiza J.A."/>
            <person name="Park J."/>
            <person name="Pisabarro A.G."/>
            <person name="Riley R."/>
            <person name="Rosling A."/>
            <person name="Salamov A."/>
            <person name="Schmidt O."/>
            <person name="Schmutz J."/>
            <person name="Skrede I."/>
            <person name="Stenlid J."/>
            <person name="Wiebenga A."/>
            <person name="Xie X."/>
            <person name="Kues U."/>
            <person name="Hibbett D.S."/>
            <person name="Hoffmeister D."/>
            <person name="Hogberg N."/>
            <person name="Martin F."/>
            <person name="Grigoriev I.V."/>
            <person name="Watkinson S.C."/>
        </authorList>
    </citation>
    <scope>NUCLEOTIDE SEQUENCE</scope>
    <source>
        <strain evidence="6">S7.9</strain>
    </source>
</reference>
<name>F8NWG2_SERL9</name>
<evidence type="ECO:0000256" key="3">
    <source>
        <dbReference type="ARBA" id="ARBA00022989"/>
    </source>
</evidence>
<dbReference type="Gene3D" id="1.20.120.1630">
    <property type="match status" value="1"/>
</dbReference>
<feature type="transmembrane region" description="Helical" evidence="5">
    <location>
        <begin position="149"/>
        <end position="166"/>
    </location>
</feature>
<keyword evidence="5" id="KW-0489">Methyltransferase</keyword>
<proteinExistence type="inferred from homology"/>
<dbReference type="PANTHER" id="PTHR12714">
    <property type="entry name" value="PROTEIN-S ISOPRENYLCYSTEINE O-METHYLTRANSFERASE"/>
    <property type="match status" value="1"/>
</dbReference>
<dbReference type="Proteomes" id="UP000008064">
    <property type="component" value="Unassembled WGS sequence"/>
</dbReference>
<dbReference type="GeneID" id="18819249"/>
<dbReference type="OrthoDB" id="422086at2759"/>
<comment type="similarity">
    <text evidence="5">Belongs to the class VI-like SAM-binding methyltransferase superfamily. Isoprenylcysteine carboxyl methyltransferase family.</text>
</comment>
<feature type="transmembrane region" description="Helical" evidence="5">
    <location>
        <begin position="94"/>
        <end position="116"/>
    </location>
</feature>
<dbReference type="GO" id="GO:0004671">
    <property type="term" value="F:protein C-terminal S-isoprenylcysteine carboxyl O-methyltransferase activity"/>
    <property type="evidence" value="ECO:0007669"/>
    <property type="project" value="UniProtKB-EC"/>
</dbReference>
<evidence type="ECO:0000256" key="1">
    <source>
        <dbReference type="ARBA" id="ARBA00004141"/>
    </source>
</evidence>
<comment type="catalytic activity">
    <reaction evidence="5">
        <text>[protein]-C-terminal S-[(2E,6E)-farnesyl]-L-cysteine + S-adenosyl-L-methionine = [protein]-C-terminal S-[(2E,6E)-farnesyl]-L-cysteine methyl ester + S-adenosyl-L-homocysteine</text>
        <dbReference type="Rhea" id="RHEA:21672"/>
        <dbReference type="Rhea" id="RHEA-COMP:12125"/>
        <dbReference type="Rhea" id="RHEA-COMP:12126"/>
        <dbReference type="ChEBI" id="CHEBI:57856"/>
        <dbReference type="ChEBI" id="CHEBI:59789"/>
        <dbReference type="ChEBI" id="CHEBI:90510"/>
        <dbReference type="ChEBI" id="CHEBI:90511"/>
        <dbReference type="EC" id="2.1.1.100"/>
    </reaction>
</comment>
<keyword evidence="4 5" id="KW-0472">Membrane</keyword>
<sequence length="235" mass="25449">MSLVKIPLLLSSAVGVHIALTPPNAPASDEKVKPGSRELFLNTATALCGALKVAFWLGTIGESAAILIPLIPPSKLPTGALTLLKALGGPDNRLITPAFLAGTTISTAAGLLRWACYRALGRFFTFVLSVRKDHRLVTHGPYSVVRHPSYTATALCVLGAFTLHGSPTSWLRSSGVANNLLVRGTAISWATMMSITAITLFMRCPKEDEMMKKEFGKEWEEWAGRVRYWLIPGIY</sequence>
<feature type="transmembrane region" description="Helical" evidence="5">
    <location>
        <begin position="186"/>
        <end position="204"/>
    </location>
</feature>